<dbReference type="InterPro" id="IPR011042">
    <property type="entry name" value="6-blade_b-propeller_TolB-like"/>
</dbReference>
<reference evidence="10" key="1">
    <citation type="submission" date="2021-10" db="EMBL/GenBank/DDBJ databases">
        <title>Tropical sea cucumber genome reveals ecological adaptation and Cuvierian tubules defense mechanism.</title>
        <authorList>
            <person name="Chen T."/>
        </authorList>
    </citation>
    <scope>NUCLEOTIDE SEQUENCE</scope>
    <source>
        <strain evidence="10">Nanhai2018</strain>
        <tissue evidence="10">Muscle</tissue>
    </source>
</reference>
<keyword evidence="11" id="KW-1185">Reference proteome</keyword>
<evidence type="ECO:0000256" key="7">
    <source>
        <dbReference type="SAM" id="SignalP"/>
    </source>
</evidence>
<dbReference type="PANTHER" id="PTHR19328:SF75">
    <property type="entry name" value="ALDOSE SUGAR DEHYDROGENASE YLII"/>
    <property type="match status" value="1"/>
</dbReference>
<dbReference type="OrthoDB" id="10266706at2759"/>
<evidence type="ECO:0000256" key="2">
    <source>
        <dbReference type="ARBA" id="ARBA00010658"/>
    </source>
</evidence>
<gene>
    <name evidence="10" type="ORF">HOLleu_09278</name>
</gene>
<dbReference type="InterPro" id="IPR018143">
    <property type="entry name" value="Folate_rcpt-like"/>
</dbReference>
<dbReference type="AlphaFoldDB" id="A0A9Q1CIW0"/>
<dbReference type="Pfam" id="PF03024">
    <property type="entry name" value="Folate_rec"/>
    <property type="match status" value="1"/>
</dbReference>
<proteinExistence type="inferred from homology"/>
<evidence type="ECO:0000259" key="9">
    <source>
        <dbReference type="Pfam" id="PF07995"/>
    </source>
</evidence>
<dbReference type="Gene3D" id="2.120.10.30">
    <property type="entry name" value="TolB, C-terminal domain"/>
    <property type="match status" value="1"/>
</dbReference>
<protein>
    <submittedName>
        <fullName evidence="10">HHIP-like protein 2</fullName>
    </submittedName>
</protein>
<comment type="similarity">
    <text evidence="2">Belongs to the HHIP family.</text>
</comment>
<evidence type="ECO:0000256" key="3">
    <source>
        <dbReference type="ARBA" id="ARBA00022525"/>
    </source>
</evidence>
<feature type="domain" description="Folate receptor-like" evidence="8">
    <location>
        <begin position="34"/>
        <end position="135"/>
    </location>
</feature>
<keyword evidence="4 7" id="KW-0732">Signal</keyword>
<evidence type="ECO:0000313" key="10">
    <source>
        <dbReference type="EMBL" id="KAJ8046098.1"/>
    </source>
</evidence>
<feature type="domain" description="Glucose/Sorbosone dehydrogenase" evidence="9">
    <location>
        <begin position="196"/>
        <end position="338"/>
    </location>
</feature>
<accession>A0A9Q1CIW0</accession>
<evidence type="ECO:0000259" key="8">
    <source>
        <dbReference type="Pfam" id="PF03024"/>
    </source>
</evidence>
<dbReference type="InterPro" id="IPR011041">
    <property type="entry name" value="Quinoprot_gluc/sorb_DH_b-prop"/>
</dbReference>
<dbReference type="PANTHER" id="PTHR19328">
    <property type="entry name" value="HEDGEHOG-INTERACTING PROTEIN"/>
    <property type="match status" value="1"/>
</dbReference>
<dbReference type="InterPro" id="IPR012938">
    <property type="entry name" value="Glc/Sorbosone_DH"/>
</dbReference>
<comment type="caution">
    <text evidence="10">The sequence shown here is derived from an EMBL/GenBank/DDBJ whole genome shotgun (WGS) entry which is preliminary data.</text>
</comment>
<feature type="signal peptide" evidence="7">
    <location>
        <begin position="1"/>
        <end position="22"/>
    </location>
</feature>
<feature type="chain" id="PRO_5040472675" evidence="7">
    <location>
        <begin position="23"/>
        <end position="356"/>
    </location>
</feature>
<dbReference type="EMBL" id="JAIZAY010000003">
    <property type="protein sequence ID" value="KAJ8046098.1"/>
    <property type="molecule type" value="Genomic_DNA"/>
</dbReference>
<evidence type="ECO:0000256" key="6">
    <source>
        <dbReference type="ARBA" id="ARBA00023180"/>
    </source>
</evidence>
<evidence type="ECO:0000256" key="1">
    <source>
        <dbReference type="ARBA" id="ARBA00004613"/>
    </source>
</evidence>
<evidence type="ECO:0000313" key="11">
    <source>
        <dbReference type="Proteomes" id="UP001152320"/>
    </source>
</evidence>
<name>A0A9Q1CIW0_HOLLE</name>
<dbReference type="SUPFAM" id="SSF50952">
    <property type="entry name" value="Soluble quinoprotein glucose dehydrogenase"/>
    <property type="match status" value="1"/>
</dbReference>
<dbReference type="GO" id="GO:0005576">
    <property type="term" value="C:extracellular region"/>
    <property type="evidence" value="ECO:0007669"/>
    <property type="project" value="UniProtKB-SubCell"/>
</dbReference>
<keyword evidence="6" id="KW-0325">Glycoprotein</keyword>
<comment type="subcellular location">
    <subcellularLocation>
        <location evidence="1">Secreted</location>
    </subcellularLocation>
</comment>
<organism evidence="10 11">
    <name type="scientific">Holothuria leucospilota</name>
    <name type="common">Black long sea cucumber</name>
    <name type="synonym">Mertensiothuria leucospilota</name>
    <dbReference type="NCBI Taxonomy" id="206669"/>
    <lineage>
        <taxon>Eukaryota</taxon>
        <taxon>Metazoa</taxon>
        <taxon>Echinodermata</taxon>
        <taxon>Eleutherozoa</taxon>
        <taxon>Echinozoa</taxon>
        <taxon>Holothuroidea</taxon>
        <taxon>Aspidochirotacea</taxon>
        <taxon>Aspidochirotida</taxon>
        <taxon>Holothuriidae</taxon>
        <taxon>Holothuria</taxon>
    </lineage>
</organism>
<dbReference type="Proteomes" id="UP001152320">
    <property type="component" value="Chromosome 3"/>
</dbReference>
<evidence type="ECO:0000256" key="5">
    <source>
        <dbReference type="ARBA" id="ARBA00023157"/>
    </source>
</evidence>
<keyword evidence="3" id="KW-0964">Secreted</keyword>
<keyword evidence="5" id="KW-1015">Disulfide bond</keyword>
<sequence>MISKSLVFKILLLSGSLSFTWSHPQCTDFYPPFEDVNLQYCSQYQEFGCCVAERDAELQDLASSILSNFPEKVRGDCDNFVRDILCQECSPYAAHVFNMEDRSRADWSDFPGLCTEYCRNFHQTCDQLLPYLTRSQALLNASTESIDAFCDAQMIDDVDYCFPDILYDMDLNDQVRESQIGSSDDCLCLEEFANNLRNPLALTFASDSTHRIYVVEQTGVVTIFFRNGSYLHDPFLDIQDLVYVSSRTGDERGLLGLAFHPNYAENRKLYVHYTTSYEGTLYVRISELESFPNDTNRADARTERVLIQVEQPAGNHNGGSLFFDLEGYLLISLGDGGRAGDPFGEFGNGLNLKFFA</sequence>
<evidence type="ECO:0000256" key="4">
    <source>
        <dbReference type="ARBA" id="ARBA00022729"/>
    </source>
</evidence>
<dbReference type="Pfam" id="PF07995">
    <property type="entry name" value="GSDH"/>
    <property type="match status" value="1"/>
</dbReference>